<comment type="caution">
    <text evidence="1">The sequence shown here is derived from an EMBL/GenBank/DDBJ whole genome shotgun (WGS) entry which is preliminary data.</text>
</comment>
<dbReference type="AlphaFoldDB" id="A0A7K0KIC6"/>
<accession>A0A7K0KIC6</accession>
<reference evidence="1 2" key="1">
    <citation type="submission" date="2019-08" db="EMBL/GenBank/DDBJ databases">
        <title>In-depth cultivation of the pig gut microbiome towards novel bacterial diversity and tailored functional studies.</title>
        <authorList>
            <person name="Wylensek D."/>
            <person name="Hitch T.C.A."/>
            <person name="Clavel T."/>
        </authorList>
    </citation>
    <scope>NUCLEOTIDE SEQUENCE [LARGE SCALE GENOMIC DNA]</scope>
    <source>
        <strain evidence="1 2">LKV-178-WT-2A</strain>
    </source>
</reference>
<keyword evidence="2" id="KW-1185">Reference proteome</keyword>
<proteinExistence type="predicted"/>
<protein>
    <recommendedName>
        <fullName evidence="3">Rpn family recombination-promoting nuclease/putative transposase</fullName>
    </recommendedName>
</protein>
<evidence type="ECO:0000313" key="1">
    <source>
        <dbReference type="EMBL" id="MST85658.1"/>
    </source>
</evidence>
<dbReference type="Proteomes" id="UP000438914">
    <property type="component" value="Unassembled WGS sequence"/>
</dbReference>
<gene>
    <name evidence="1" type="ORF">FYJ73_13465</name>
</gene>
<evidence type="ECO:0008006" key="3">
    <source>
        <dbReference type="Google" id="ProtNLM"/>
    </source>
</evidence>
<organism evidence="1 2">
    <name type="scientific">Hallella mizrahii</name>
    <dbReference type="NCBI Taxonomy" id="2606637"/>
    <lineage>
        <taxon>Bacteria</taxon>
        <taxon>Pseudomonadati</taxon>
        <taxon>Bacteroidota</taxon>
        <taxon>Bacteroidia</taxon>
        <taxon>Bacteroidales</taxon>
        <taxon>Prevotellaceae</taxon>
        <taxon>Hallella</taxon>
    </lineage>
</organism>
<dbReference type="RefSeq" id="WP_154535245.1">
    <property type="nucleotide sequence ID" value="NZ_VUNG01000046.1"/>
</dbReference>
<sequence>MFSIKHLLPKFKPHSFHDKKMMVLWLRYLTEIDEKTRKAPEELLANPETRKALDIIEESAYTDAQMAGYDHFWEAVSWERTLVSAALKRSEQAHKKGYEAGLKMGMEKGMEKGLEKGILSERLRNARAMKRMNVPLDTIIQVTGLSKEEIDRL</sequence>
<name>A0A7K0KIC6_9BACT</name>
<evidence type="ECO:0000313" key="2">
    <source>
        <dbReference type="Proteomes" id="UP000438914"/>
    </source>
</evidence>
<dbReference type="EMBL" id="VUNG01000046">
    <property type="protein sequence ID" value="MST85658.1"/>
    <property type="molecule type" value="Genomic_DNA"/>
</dbReference>